<feature type="transmembrane region" description="Helical" evidence="6">
    <location>
        <begin position="247"/>
        <end position="268"/>
    </location>
</feature>
<keyword evidence="9" id="KW-1185">Reference proteome</keyword>
<keyword evidence="5 6" id="KW-0472">Membrane</keyword>
<comment type="similarity">
    <text evidence="2">Belongs to the drug/metabolite transporter (DMT) superfamily. 10 TMS drug/metabolite exporter (DME) (TC 2.A.7.3) family.</text>
</comment>
<feature type="transmembrane region" description="Helical" evidence="6">
    <location>
        <begin position="111"/>
        <end position="128"/>
    </location>
</feature>
<feature type="transmembrane region" description="Helical" evidence="6">
    <location>
        <begin position="301"/>
        <end position="318"/>
    </location>
</feature>
<protein>
    <submittedName>
        <fullName evidence="8">Membrane protein</fullName>
    </submittedName>
</protein>
<dbReference type="SUPFAM" id="SSF103481">
    <property type="entry name" value="Multidrug resistance efflux transporter EmrE"/>
    <property type="match status" value="2"/>
</dbReference>
<evidence type="ECO:0000259" key="7">
    <source>
        <dbReference type="Pfam" id="PF00892"/>
    </source>
</evidence>
<dbReference type="Proteomes" id="UP000831327">
    <property type="component" value="Chromosome"/>
</dbReference>
<keyword evidence="4 6" id="KW-1133">Transmembrane helix</keyword>
<evidence type="ECO:0000256" key="1">
    <source>
        <dbReference type="ARBA" id="ARBA00004141"/>
    </source>
</evidence>
<accession>A0ABN6P1B6</accession>
<evidence type="ECO:0000256" key="4">
    <source>
        <dbReference type="ARBA" id="ARBA00022989"/>
    </source>
</evidence>
<keyword evidence="3 6" id="KW-0812">Transmembrane</keyword>
<feature type="transmembrane region" description="Helical" evidence="6">
    <location>
        <begin position="275"/>
        <end position="295"/>
    </location>
</feature>
<name>A0ABN6P1B6_9PROT</name>
<evidence type="ECO:0000256" key="3">
    <source>
        <dbReference type="ARBA" id="ARBA00022692"/>
    </source>
</evidence>
<feature type="transmembrane region" description="Helical" evidence="6">
    <location>
        <begin position="218"/>
        <end position="241"/>
    </location>
</feature>
<feature type="transmembrane region" description="Helical" evidence="6">
    <location>
        <begin position="187"/>
        <end position="206"/>
    </location>
</feature>
<comment type="subcellular location">
    <subcellularLocation>
        <location evidence="1">Membrane</location>
        <topology evidence="1">Multi-pass membrane protein</topology>
    </subcellularLocation>
</comment>
<evidence type="ECO:0000256" key="2">
    <source>
        <dbReference type="ARBA" id="ARBA00009853"/>
    </source>
</evidence>
<dbReference type="EMBL" id="AP025637">
    <property type="protein sequence ID" value="BDG72445.1"/>
    <property type="molecule type" value="Genomic_DNA"/>
</dbReference>
<proteinExistence type="inferred from homology"/>
<gene>
    <name evidence="8" type="ORF">Rmf_23740</name>
</gene>
<feature type="transmembrane region" description="Helical" evidence="6">
    <location>
        <begin position="75"/>
        <end position="99"/>
    </location>
</feature>
<evidence type="ECO:0000313" key="9">
    <source>
        <dbReference type="Proteomes" id="UP000831327"/>
    </source>
</evidence>
<dbReference type="PANTHER" id="PTHR22911:SF6">
    <property type="entry name" value="SOLUTE CARRIER FAMILY 35 MEMBER G1"/>
    <property type="match status" value="1"/>
</dbReference>
<dbReference type="Pfam" id="PF00892">
    <property type="entry name" value="EamA"/>
    <property type="match status" value="2"/>
</dbReference>
<dbReference type="InterPro" id="IPR037185">
    <property type="entry name" value="EmrE-like"/>
</dbReference>
<feature type="transmembrane region" description="Helical" evidence="6">
    <location>
        <begin position="157"/>
        <end position="175"/>
    </location>
</feature>
<dbReference type="PANTHER" id="PTHR22911">
    <property type="entry name" value="ACYL-MALONYL CONDENSING ENZYME-RELATED"/>
    <property type="match status" value="1"/>
</dbReference>
<feature type="transmembrane region" description="Helical" evidence="6">
    <location>
        <begin position="134"/>
        <end position="152"/>
    </location>
</feature>
<evidence type="ECO:0000313" key="8">
    <source>
        <dbReference type="EMBL" id="BDG72445.1"/>
    </source>
</evidence>
<feature type="domain" description="EamA" evidence="7">
    <location>
        <begin position="188"/>
        <end position="313"/>
    </location>
</feature>
<sequence>MGFAFGGLAFMRRGPYPCRLEPSMHPDPPAPPDPAALSRARRRGIALVLMASATFALAAAFAKAIGAAVPVAEVILFRNLFAIPALLPVVLAAGGWAALRTRNPMSHAARTLFGMMGMIGAFYGYVHLPIATVTALGFTMPLFLTVLSVPLLGERVGWRRGAAVLVGFLGVLMMVRPGGEGMRGEGLAVTLCLLGSVGWALAMITIRRMGEAGESAVAIVFWFAVGSAVLAGIAALPVWVWPTPLQWLLLLGIGLVSALAQVLMTSAYRSGETTLLAPFEYSGIVWTTALGGFIWAELPDAWDFAGIAVLVGAGLYIWHREVVLGVKR</sequence>
<organism evidence="8 9">
    <name type="scientific">Roseomonas fluvialis</name>
    <dbReference type="NCBI Taxonomy" id="1750527"/>
    <lineage>
        <taxon>Bacteria</taxon>
        <taxon>Pseudomonadati</taxon>
        <taxon>Pseudomonadota</taxon>
        <taxon>Alphaproteobacteria</taxon>
        <taxon>Acetobacterales</taxon>
        <taxon>Roseomonadaceae</taxon>
        <taxon>Roseomonas</taxon>
    </lineage>
</organism>
<reference evidence="8 9" key="1">
    <citation type="journal article" date="2016" name="Microbes Environ.">
        <title>Phylogenetically diverse aerobic anoxygenic phototrophic bacteria isolated from epilithic biofilms in Tama river, Japan.</title>
        <authorList>
            <person name="Hirose S."/>
            <person name="Matsuura K."/>
            <person name="Haruta S."/>
        </authorList>
    </citation>
    <scope>NUCLEOTIDE SEQUENCE [LARGE SCALE GENOMIC DNA]</scope>
    <source>
        <strain evidence="8 9">S08</strain>
    </source>
</reference>
<feature type="domain" description="EamA" evidence="7">
    <location>
        <begin position="43"/>
        <end position="175"/>
    </location>
</feature>
<dbReference type="InterPro" id="IPR000620">
    <property type="entry name" value="EamA_dom"/>
</dbReference>
<feature type="transmembrane region" description="Helical" evidence="6">
    <location>
        <begin position="45"/>
        <end position="69"/>
    </location>
</feature>
<evidence type="ECO:0000256" key="6">
    <source>
        <dbReference type="SAM" id="Phobius"/>
    </source>
</evidence>
<evidence type="ECO:0000256" key="5">
    <source>
        <dbReference type="ARBA" id="ARBA00023136"/>
    </source>
</evidence>